<sequence length="71" mass="8365">MTQVRPIPEVEAVIKAKDFEMYYRVVKLRTFFIKNATALMKMTDEFFLENPNYEEGAICGKRKNLQNQTKS</sequence>
<dbReference type="RefSeq" id="YP_010090717.1">
    <property type="nucleotide sequence ID" value="NC_055721.1"/>
</dbReference>
<dbReference type="Proteomes" id="UP000250157">
    <property type="component" value="Segment"/>
</dbReference>
<reference evidence="1 2" key="1">
    <citation type="submission" date="2018-02" db="EMBL/GenBank/DDBJ databases">
        <title>Full genome sequencing of a novel polyvalent bacteriophage as one of T4-Family member.</title>
        <authorList>
            <person name="Kawasaki T."/>
            <person name="Saad A.M."/>
            <person name="Yamada T."/>
        </authorList>
    </citation>
    <scope>NUCLEOTIDE SEQUENCE [LARGE SCALE GENOMIC DNA]</scope>
    <source>
        <strain evidence="1 2">EcS1</strain>
    </source>
</reference>
<evidence type="ECO:0000313" key="1">
    <source>
        <dbReference type="EMBL" id="BBC78070.1"/>
    </source>
</evidence>
<organism evidence="1 2">
    <name type="scientific">Escherichia phage EcS1</name>
    <dbReference type="NCBI Taxonomy" id="2083276"/>
    <lineage>
        <taxon>Viruses</taxon>
        <taxon>Duplodnaviria</taxon>
        <taxon>Heunggongvirae</taxon>
        <taxon>Uroviricota</taxon>
        <taxon>Caudoviricetes</taxon>
        <taxon>Pantevenvirales</taxon>
        <taxon>Straboviridae</taxon>
        <taxon>Tevenvirinae</taxon>
        <taxon>Kagamiyamavirus</taxon>
        <taxon>Kagamiyamavirus ecs1</taxon>
    </lineage>
</organism>
<accession>A0A2Z5ZBW7</accession>
<dbReference type="EMBL" id="LC371242">
    <property type="protein sequence ID" value="BBC78070.1"/>
    <property type="molecule type" value="Genomic_DNA"/>
</dbReference>
<protein>
    <submittedName>
        <fullName evidence="1">Uncharacterized protein</fullName>
    </submittedName>
</protein>
<dbReference type="GeneID" id="65108209"/>
<evidence type="ECO:0000313" key="2">
    <source>
        <dbReference type="Proteomes" id="UP000250157"/>
    </source>
</evidence>
<name>A0A2Z5ZBW7_9CAUD</name>
<keyword evidence="2" id="KW-1185">Reference proteome</keyword>
<dbReference type="KEGG" id="vg:65108209"/>
<proteinExistence type="predicted"/>